<dbReference type="PANTHER" id="PTHR20858">
    <property type="entry name" value="PHOSPHOMETHYLPYRIMIDINE KINASE"/>
    <property type="match status" value="1"/>
</dbReference>
<keyword evidence="8" id="KW-0460">Magnesium</keyword>
<dbReference type="GO" id="GO:0046872">
    <property type="term" value="F:metal ion binding"/>
    <property type="evidence" value="ECO:0007669"/>
    <property type="project" value="UniProtKB-KW"/>
</dbReference>
<keyword evidence="6 15" id="KW-0418">Kinase</keyword>
<evidence type="ECO:0000256" key="7">
    <source>
        <dbReference type="ARBA" id="ARBA00022840"/>
    </source>
</evidence>
<keyword evidence="3 15" id="KW-0808">Transferase</keyword>
<reference evidence="15 16" key="1">
    <citation type="submission" date="2020-01" db="EMBL/GenBank/DDBJ databases">
        <title>Complete genome sequence of a human oral phylogroup 1 Treponema sp. strain ATCC 700766, originally isolated from periodontitis dental plaque.</title>
        <authorList>
            <person name="Chan Y."/>
            <person name="Huo Y.-B."/>
            <person name="Yu X.-L."/>
            <person name="Zeng H."/>
            <person name="Leung W.-K."/>
            <person name="Watt R.M."/>
        </authorList>
    </citation>
    <scope>NUCLEOTIDE SEQUENCE [LARGE SCALE GENOMIC DNA]</scope>
    <source>
        <strain evidence="15 16">OMZ 804</strain>
    </source>
</reference>
<gene>
    <name evidence="15" type="primary">thiD</name>
    <name evidence="15" type="ORF">GWP43_01445</name>
</gene>
<dbReference type="GO" id="GO:0008972">
    <property type="term" value="F:phosphomethylpyrimidine kinase activity"/>
    <property type="evidence" value="ECO:0007669"/>
    <property type="project" value="InterPro"/>
</dbReference>
<dbReference type="KEGG" id="trz:GWP43_01445"/>
<evidence type="ECO:0000256" key="3">
    <source>
        <dbReference type="ARBA" id="ARBA00022679"/>
    </source>
</evidence>
<evidence type="ECO:0000256" key="6">
    <source>
        <dbReference type="ARBA" id="ARBA00022777"/>
    </source>
</evidence>
<organism evidence="15 16">
    <name type="scientific">Treponema vincentii</name>
    <dbReference type="NCBI Taxonomy" id="69710"/>
    <lineage>
        <taxon>Bacteria</taxon>
        <taxon>Pseudomonadati</taxon>
        <taxon>Spirochaetota</taxon>
        <taxon>Spirochaetia</taxon>
        <taxon>Spirochaetales</taxon>
        <taxon>Treponemataceae</taxon>
        <taxon>Treponema</taxon>
    </lineage>
</organism>
<dbReference type="EMBL" id="CP048020">
    <property type="protein sequence ID" value="QHX42329.1"/>
    <property type="molecule type" value="Genomic_DNA"/>
</dbReference>
<dbReference type="CDD" id="cd01169">
    <property type="entry name" value="HMPP_kinase"/>
    <property type="match status" value="1"/>
</dbReference>
<dbReference type="FunFam" id="3.40.1190.20:FF:000003">
    <property type="entry name" value="Phosphomethylpyrimidine kinase ThiD"/>
    <property type="match status" value="1"/>
</dbReference>
<dbReference type="GO" id="GO:0008902">
    <property type="term" value="F:hydroxymethylpyrimidine kinase activity"/>
    <property type="evidence" value="ECO:0007669"/>
    <property type="project" value="TreeGrafter"/>
</dbReference>
<dbReference type="Pfam" id="PF08543">
    <property type="entry name" value="Phos_pyr_kin"/>
    <property type="match status" value="1"/>
</dbReference>
<name>A0A6P1XZ22_9SPIR</name>
<evidence type="ECO:0000256" key="12">
    <source>
        <dbReference type="ARBA" id="ARBA00042531"/>
    </source>
</evidence>
<protein>
    <recommendedName>
        <fullName evidence="2">pyridoxal kinase</fullName>
        <ecNumber evidence="2">2.7.1.35</ecNumber>
    </recommendedName>
    <alternativeName>
        <fullName evidence="10">PN/PL/PM kinase</fullName>
    </alternativeName>
    <alternativeName>
        <fullName evidence="11">Pyridoxal kinase</fullName>
    </alternativeName>
    <alternativeName>
        <fullName evidence="9">Pyridoxamine kinase</fullName>
    </alternativeName>
    <alternativeName>
        <fullName evidence="12">Vitamin B6 kinase</fullName>
    </alternativeName>
</protein>
<comment type="similarity">
    <text evidence="1">Belongs to the ThiD family.</text>
</comment>
<dbReference type="RefSeq" id="WP_162662139.1">
    <property type="nucleotide sequence ID" value="NZ_CP048020.1"/>
</dbReference>
<evidence type="ECO:0000256" key="4">
    <source>
        <dbReference type="ARBA" id="ARBA00022723"/>
    </source>
</evidence>
<proteinExistence type="inferred from homology"/>
<dbReference type="InterPro" id="IPR029056">
    <property type="entry name" value="Ribokinase-like"/>
</dbReference>
<feature type="domain" description="Pyridoxamine kinase/Phosphomethylpyrimidine kinase" evidence="14">
    <location>
        <begin position="11"/>
        <end position="259"/>
    </location>
</feature>
<evidence type="ECO:0000256" key="1">
    <source>
        <dbReference type="ARBA" id="ARBA00009879"/>
    </source>
</evidence>
<dbReference type="Proteomes" id="UP000464374">
    <property type="component" value="Chromosome"/>
</dbReference>
<dbReference type="InterPro" id="IPR013749">
    <property type="entry name" value="PM/HMP-P_kinase-1"/>
</dbReference>
<evidence type="ECO:0000256" key="2">
    <source>
        <dbReference type="ARBA" id="ARBA00012104"/>
    </source>
</evidence>
<evidence type="ECO:0000256" key="8">
    <source>
        <dbReference type="ARBA" id="ARBA00022842"/>
    </source>
</evidence>
<evidence type="ECO:0000256" key="13">
    <source>
        <dbReference type="ARBA" id="ARBA00049293"/>
    </source>
</evidence>
<dbReference type="InterPro" id="IPR004399">
    <property type="entry name" value="HMP/HMP-P_kinase_dom"/>
</dbReference>
<dbReference type="SUPFAM" id="SSF53613">
    <property type="entry name" value="Ribokinase-like"/>
    <property type="match status" value="1"/>
</dbReference>
<evidence type="ECO:0000259" key="14">
    <source>
        <dbReference type="Pfam" id="PF08543"/>
    </source>
</evidence>
<dbReference type="GO" id="GO:0009228">
    <property type="term" value="P:thiamine biosynthetic process"/>
    <property type="evidence" value="ECO:0007669"/>
    <property type="project" value="InterPro"/>
</dbReference>
<keyword evidence="7" id="KW-0067">ATP-binding</keyword>
<dbReference type="AlphaFoldDB" id="A0A6P1XZ22"/>
<evidence type="ECO:0000313" key="15">
    <source>
        <dbReference type="EMBL" id="QHX42329.1"/>
    </source>
</evidence>
<evidence type="ECO:0000256" key="5">
    <source>
        <dbReference type="ARBA" id="ARBA00022741"/>
    </source>
</evidence>
<dbReference type="Gene3D" id="3.40.1190.20">
    <property type="match status" value="1"/>
</dbReference>
<evidence type="ECO:0000256" key="9">
    <source>
        <dbReference type="ARBA" id="ARBA00042307"/>
    </source>
</evidence>
<keyword evidence="5" id="KW-0547">Nucleotide-binding</keyword>
<dbReference type="EC" id="2.7.1.35" evidence="2"/>
<dbReference type="GO" id="GO:0005524">
    <property type="term" value="F:ATP binding"/>
    <property type="evidence" value="ECO:0007669"/>
    <property type="project" value="UniProtKB-KW"/>
</dbReference>
<dbReference type="GO" id="GO:0008478">
    <property type="term" value="F:pyridoxal kinase activity"/>
    <property type="evidence" value="ECO:0007669"/>
    <property type="project" value="UniProtKB-EC"/>
</dbReference>
<dbReference type="GO" id="GO:0005829">
    <property type="term" value="C:cytosol"/>
    <property type="evidence" value="ECO:0007669"/>
    <property type="project" value="TreeGrafter"/>
</dbReference>
<keyword evidence="4" id="KW-0479">Metal-binding</keyword>
<accession>A0A6P1XZ22</accession>
<evidence type="ECO:0000313" key="16">
    <source>
        <dbReference type="Proteomes" id="UP000464374"/>
    </source>
</evidence>
<evidence type="ECO:0000256" key="11">
    <source>
        <dbReference type="ARBA" id="ARBA00042396"/>
    </source>
</evidence>
<comment type="catalytic activity">
    <reaction evidence="13">
        <text>pyridoxal + ATP = pyridoxal 5'-phosphate + ADP + H(+)</text>
        <dbReference type="Rhea" id="RHEA:10224"/>
        <dbReference type="ChEBI" id="CHEBI:15378"/>
        <dbReference type="ChEBI" id="CHEBI:17310"/>
        <dbReference type="ChEBI" id="CHEBI:30616"/>
        <dbReference type="ChEBI" id="CHEBI:456216"/>
        <dbReference type="ChEBI" id="CHEBI:597326"/>
        <dbReference type="EC" id="2.7.1.35"/>
    </reaction>
</comment>
<evidence type="ECO:0000256" key="10">
    <source>
        <dbReference type="ARBA" id="ARBA00042348"/>
    </source>
</evidence>
<dbReference type="NCBIfam" id="TIGR00097">
    <property type="entry name" value="HMP-P_kinase"/>
    <property type="match status" value="1"/>
</dbReference>
<sequence>MVKLATIAGSDASGGAGLEADLKTFQEYGGYGMAAITLVATMNPHKDWSHEVFPIGEDSLRSQLETIFNGIGVDAAKTGMLATPYAIELAAEYLGKYKVENYVLDPVMICKGGNLPLNPEINELLIKKLLPLAKIITPNVFEAGQIAHIDTPSTLEEIKDAAKRIYDMGAPHVFIKGGSKLKDAETSIDVFYDGKDFRYLEAELIKTEWTHGCGCTVAAAITAGLGFGLEPYEAALRAKKFITLSLRNGFALNKWVGPGNPAAWRKAFN</sequence>
<dbReference type="PANTHER" id="PTHR20858:SF19">
    <property type="entry name" value="PYRIDOXINE KINASE"/>
    <property type="match status" value="1"/>
</dbReference>